<dbReference type="InterPro" id="IPR029044">
    <property type="entry name" value="Nucleotide-diphossugar_trans"/>
</dbReference>
<dbReference type="PANTHER" id="PTHR22916">
    <property type="entry name" value="GLYCOSYLTRANSFERASE"/>
    <property type="match status" value="1"/>
</dbReference>
<dbReference type="InterPro" id="IPR001173">
    <property type="entry name" value="Glyco_trans_2-like"/>
</dbReference>
<evidence type="ECO:0000313" key="3">
    <source>
        <dbReference type="Proteomes" id="UP001155144"/>
    </source>
</evidence>
<evidence type="ECO:0000259" key="1">
    <source>
        <dbReference type="Pfam" id="PF00535"/>
    </source>
</evidence>
<reference evidence="2" key="1">
    <citation type="submission" date="2022-08" db="EMBL/GenBank/DDBJ databases">
        <title>Genomic Encyclopedia of Type Strains, Phase V (KMG-V): Genome sequencing to study the core and pangenomes of soil and plant-associated prokaryotes.</title>
        <authorList>
            <person name="Whitman W."/>
        </authorList>
    </citation>
    <scope>NUCLEOTIDE SEQUENCE</scope>
    <source>
        <strain evidence="2">SP3026</strain>
    </source>
</reference>
<dbReference type="Proteomes" id="UP001155144">
    <property type="component" value="Unassembled WGS sequence"/>
</dbReference>
<accession>A0A9X2V7E1</accession>
<dbReference type="CDD" id="cd00761">
    <property type="entry name" value="Glyco_tranf_GTA_type"/>
    <property type="match status" value="1"/>
</dbReference>
<dbReference type="Gene3D" id="3.90.550.10">
    <property type="entry name" value="Spore Coat Polysaccharide Biosynthesis Protein SpsA, Chain A"/>
    <property type="match status" value="1"/>
</dbReference>
<dbReference type="Pfam" id="PF00535">
    <property type="entry name" value="Glycos_transf_2"/>
    <property type="match status" value="1"/>
</dbReference>
<protein>
    <submittedName>
        <fullName evidence="2">Glycosyltransferase involved in cell wall biosynthesis</fullName>
    </submittedName>
</protein>
<dbReference type="PANTHER" id="PTHR22916:SF3">
    <property type="entry name" value="UDP-GLCNAC:BETAGAL BETA-1,3-N-ACETYLGLUCOSAMINYLTRANSFERASE-LIKE PROTEIN 1"/>
    <property type="match status" value="1"/>
</dbReference>
<feature type="domain" description="Glycosyltransferase 2-like" evidence="1">
    <location>
        <begin position="17"/>
        <end position="127"/>
    </location>
</feature>
<dbReference type="EMBL" id="JANUBL010000009">
    <property type="protein sequence ID" value="MCS4122736.1"/>
    <property type="molecule type" value="Genomic_DNA"/>
</dbReference>
<name>A0A9X2V7E1_9BACT</name>
<organism evidence="2 3">
    <name type="scientific">Salinibacter ruber</name>
    <dbReference type="NCBI Taxonomy" id="146919"/>
    <lineage>
        <taxon>Bacteria</taxon>
        <taxon>Pseudomonadati</taxon>
        <taxon>Rhodothermota</taxon>
        <taxon>Rhodothermia</taxon>
        <taxon>Rhodothermales</taxon>
        <taxon>Salinibacteraceae</taxon>
        <taxon>Salinibacter</taxon>
    </lineage>
</organism>
<dbReference type="RefSeq" id="WP_259040441.1">
    <property type="nucleotide sequence ID" value="NZ_JANUBL010000009.1"/>
</dbReference>
<dbReference type="AlphaFoldDB" id="A0A9X2V7E1"/>
<dbReference type="SUPFAM" id="SSF53448">
    <property type="entry name" value="Nucleotide-diphospho-sugar transferases"/>
    <property type="match status" value="1"/>
</dbReference>
<dbReference type="GO" id="GO:0016758">
    <property type="term" value="F:hexosyltransferase activity"/>
    <property type="evidence" value="ECO:0007669"/>
    <property type="project" value="UniProtKB-ARBA"/>
</dbReference>
<evidence type="ECO:0000313" key="2">
    <source>
        <dbReference type="EMBL" id="MCS4122736.1"/>
    </source>
</evidence>
<gene>
    <name evidence="2" type="ORF">GGP45_003103</name>
</gene>
<sequence length="230" mass="25348">MEKGNWINGEGVRGLVSVIIPTYNRGKLLDDAIKSVVDQTYRPIEICISDGNSSDSTSEVVAKWGKRLRSQEGLTIEFDQHPNRGASAARNEALLNSTGEFIQFLDSDDVLHHKKVEIHVSALHRYPSLDHVWSDLVHVPSEEILDDHGAGESRIKVNDAVDKLEKMESTPGGSSKDFIVEKHVSVLVRSTSNCLTGTTGSSTYGLTFWDLRAEKYQCLSTESGSMITTS</sequence>
<comment type="caution">
    <text evidence="2">The sequence shown here is derived from an EMBL/GenBank/DDBJ whole genome shotgun (WGS) entry which is preliminary data.</text>
</comment>
<proteinExistence type="predicted"/>